<evidence type="ECO:0000313" key="6">
    <source>
        <dbReference type="WBParaSite" id="BXY_0581800.1"/>
    </source>
</evidence>
<accession>A0A1I7RYK1</accession>
<dbReference type="WBParaSite" id="BXY_0581800.1">
    <property type="protein sequence ID" value="BXY_0581800.1"/>
    <property type="gene ID" value="BXY_0581800"/>
</dbReference>
<feature type="chain" id="PRO_5036308683" evidence="1">
    <location>
        <begin position="17"/>
        <end position="131"/>
    </location>
</feature>
<organism evidence="4 6">
    <name type="scientific">Bursaphelenchus xylophilus</name>
    <name type="common">Pinewood nematode worm</name>
    <name type="synonym">Aphelenchoides xylophilus</name>
    <dbReference type="NCBI Taxonomy" id="6326"/>
    <lineage>
        <taxon>Eukaryota</taxon>
        <taxon>Metazoa</taxon>
        <taxon>Ecdysozoa</taxon>
        <taxon>Nematoda</taxon>
        <taxon>Chromadorea</taxon>
        <taxon>Rhabditida</taxon>
        <taxon>Tylenchina</taxon>
        <taxon>Tylenchomorpha</taxon>
        <taxon>Aphelenchoidea</taxon>
        <taxon>Aphelenchoididae</taxon>
        <taxon>Bursaphelenchus</taxon>
    </lineage>
</organism>
<reference evidence="3" key="2">
    <citation type="submission" date="2020-08" db="EMBL/GenBank/DDBJ databases">
        <authorList>
            <person name="Kikuchi T."/>
        </authorList>
    </citation>
    <scope>NUCLEOTIDE SEQUENCE</scope>
    <source>
        <strain evidence="2">Ka4C1</strain>
    </source>
</reference>
<sequence length="131" mass="15294">MNYLLLSLSLVGMALCNVEVVGNKCDYCIEFFEIMEELNGKNLTQWSQFVENALFACKILNPDGKNAEFKELCEFALNRLESIYKYVRYVDNGIHPEKDCWVFFRCKQDRSTTAPRNSRIPQGNQRHQKVN</sequence>
<name>A0A1I7RYK1_BURXY</name>
<keyword evidence="1" id="KW-0732">Signal</keyword>
<reference evidence="6" key="1">
    <citation type="submission" date="2016-11" db="UniProtKB">
        <authorList>
            <consortium name="WormBaseParasite"/>
        </authorList>
    </citation>
    <scope>IDENTIFICATION</scope>
</reference>
<dbReference type="EMBL" id="CAJFDI010000002">
    <property type="protein sequence ID" value="CAD5213452.1"/>
    <property type="molecule type" value="Genomic_DNA"/>
</dbReference>
<dbReference type="AlphaFoldDB" id="A0A1I7RYK1"/>
<feature type="signal peptide" evidence="1">
    <location>
        <begin position="1"/>
        <end position="16"/>
    </location>
</feature>
<gene>
    <name evidence="2" type="ORF">BXYJ_LOCUS3037</name>
</gene>
<dbReference type="Proteomes" id="UP000582659">
    <property type="component" value="Unassembled WGS sequence"/>
</dbReference>
<dbReference type="SMR" id="A0A1I7RYK1"/>
<evidence type="ECO:0000313" key="4">
    <source>
        <dbReference type="Proteomes" id="UP000095284"/>
    </source>
</evidence>
<evidence type="ECO:0000256" key="1">
    <source>
        <dbReference type="SAM" id="SignalP"/>
    </source>
</evidence>
<dbReference type="Proteomes" id="UP000659654">
    <property type="component" value="Unassembled WGS sequence"/>
</dbReference>
<dbReference type="EMBL" id="CAJFCV020000002">
    <property type="protein sequence ID" value="CAG9092597.1"/>
    <property type="molecule type" value="Genomic_DNA"/>
</dbReference>
<protein>
    <submittedName>
        <fullName evidence="2">(pine wood nematode) hypothetical protein</fullName>
    </submittedName>
</protein>
<proteinExistence type="predicted"/>
<keyword evidence="5" id="KW-1185">Reference proteome</keyword>
<dbReference type="Proteomes" id="UP000095284">
    <property type="component" value="Unplaced"/>
</dbReference>
<evidence type="ECO:0000313" key="3">
    <source>
        <dbReference type="EMBL" id="CAG9092597.1"/>
    </source>
</evidence>
<evidence type="ECO:0000313" key="2">
    <source>
        <dbReference type="EMBL" id="CAD5213452.1"/>
    </source>
</evidence>
<evidence type="ECO:0000313" key="5">
    <source>
        <dbReference type="Proteomes" id="UP000659654"/>
    </source>
</evidence>